<sequence length="417" mass="45253">MKPSQLFRSLRSRNYRLYFTGQSISLIGTWMQRMAVSWLVYRLTHSSLMLGIVGFAGLIPSMLFSPYAGTLSDRHSRYKILLISQIASMIQSGVLAGLVLFKFYNITAIILLAIAQGIINAFDTTSRQSLMIDLIDNKEDLPNAIALNSSMVNLARLLGPAIAGVILSVFGEGICFLIDFLTFIAVIISLLMMRLQLLAPPKTDANIWEGLREGYVYLKQSPNIGAAIMMLGASGLFLMSFSTLTPVFAKEVFGGDAETYSWFASVTGLGALISAIYMAGLKPGKDLLKFIGIAAVVFGISVVLFSRVTSLPLALFFIMLSGAGMMGQIAATNTYVQTNVPGYMRGRMISYYAMAFQGTLPIGSLLTGLVAHHLGAPLTVCLQGTAGIICAGLFIWGIRRRRQAQAQKPTLEYSDIA</sequence>
<evidence type="ECO:0000256" key="1">
    <source>
        <dbReference type="ARBA" id="ARBA00004651"/>
    </source>
</evidence>
<comment type="subcellular location">
    <subcellularLocation>
        <location evidence="1">Cell membrane</location>
        <topology evidence="1">Multi-pass membrane protein</topology>
    </subcellularLocation>
</comment>
<dbReference type="Proteomes" id="UP000198984">
    <property type="component" value="Unassembled WGS sequence"/>
</dbReference>
<keyword evidence="4 7" id="KW-0812">Transmembrane</keyword>
<feature type="transmembrane region" description="Helical" evidence="7">
    <location>
        <begin position="21"/>
        <end position="41"/>
    </location>
</feature>
<keyword evidence="5 7" id="KW-1133">Transmembrane helix</keyword>
<accession>A0A1H7W7A1</accession>
<dbReference type="PANTHER" id="PTHR23513">
    <property type="entry name" value="INTEGRAL MEMBRANE EFFLUX PROTEIN-RELATED"/>
    <property type="match status" value="1"/>
</dbReference>
<dbReference type="InterPro" id="IPR010290">
    <property type="entry name" value="TM_effector"/>
</dbReference>
<evidence type="ECO:0000256" key="2">
    <source>
        <dbReference type="ARBA" id="ARBA00022448"/>
    </source>
</evidence>
<dbReference type="InterPro" id="IPR020846">
    <property type="entry name" value="MFS_dom"/>
</dbReference>
<dbReference type="Pfam" id="PF05977">
    <property type="entry name" value="MFS_3"/>
    <property type="match status" value="1"/>
</dbReference>
<dbReference type="PANTHER" id="PTHR23513:SF11">
    <property type="entry name" value="STAPHYLOFERRIN A TRANSPORTER"/>
    <property type="match status" value="1"/>
</dbReference>
<feature type="transmembrane region" description="Helical" evidence="7">
    <location>
        <begin position="314"/>
        <end position="336"/>
    </location>
</feature>
<evidence type="ECO:0000256" key="4">
    <source>
        <dbReference type="ARBA" id="ARBA00022692"/>
    </source>
</evidence>
<reference evidence="9 10" key="1">
    <citation type="submission" date="2016-10" db="EMBL/GenBank/DDBJ databases">
        <authorList>
            <person name="de Groot N.N."/>
        </authorList>
    </citation>
    <scope>NUCLEOTIDE SEQUENCE [LARGE SCALE GENOMIC DNA]</scope>
    <source>
        <strain evidence="9 10">DSM 21039</strain>
    </source>
</reference>
<evidence type="ECO:0000256" key="7">
    <source>
        <dbReference type="SAM" id="Phobius"/>
    </source>
</evidence>
<dbReference type="PROSITE" id="PS50850">
    <property type="entry name" value="MFS"/>
    <property type="match status" value="1"/>
</dbReference>
<keyword evidence="10" id="KW-1185">Reference proteome</keyword>
<dbReference type="GO" id="GO:0005886">
    <property type="term" value="C:plasma membrane"/>
    <property type="evidence" value="ECO:0007669"/>
    <property type="project" value="UniProtKB-SubCell"/>
</dbReference>
<feature type="transmembrane region" description="Helical" evidence="7">
    <location>
        <begin position="376"/>
        <end position="398"/>
    </location>
</feature>
<evidence type="ECO:0000256" key="6">
    <source>
        <dbReference type="ARBA" id="ARBA00023136"/>
    </source>
</evidence>
<feature type="transmembrane region" description="Helical" evidence="7">
    <location>
        <begin position="348"/>
        <end position="370"/>
    </location>
</feature>
<keyword evidence="3" id="KW-1003">Cell membrane</keyword>
<proteinExistence type="predicted"/>
<keyword evidence="6 7" id="KW-0472">Membrane</keyword>
<feature type="transmembrane region" description="Helical" evidence="7">
    <location>
        <begin position="176"/>
        <end position="193"/>
    </location>
</feature>
<name>A0A1H7W7A1_9BACT</name>
<dbReference type="SUPFAM" id="SSF103473">
    <property type="entry name" value="MFS general substrate transporter"/>
    <property type="match status" value="1"/>
</dbReference>
<dbReference type="OrthoDB" id="9775268at2"/>
<feature type="transmembrane region" description="Helical" evidence="7">
    <location>
        <begin position="260"/>
        <end position="280"/>
    </location>
</feature>
<protein>
    <submittedName>
        <fullName evidence="9">Predicted arabinose efflux permease, MFS family</fullName>
    </submittedName>
</protein>
<organism evidence="9 10">
    <name type="scientific">Chitinophaga rupis</name>
    <dbReference type="NCBI Taxonomy" id="573321"/>
    <lineage>
        <taxon>Bacteria</taxon>
        <taxon>Pseudomonadati</taxon>
        <taxon>Bacteroidota</taxon>
        <taxon>Chitinophagia</taxon>
        <taxon>Chitinophagales</taxon>
        <taxon>Chitinophagaceae</taxon>
        <taxon>Chitinophaga</taxon>
    </lineage>
</organism>
<feature type="transmembrane region" description="Helical" evidence="7">
    <location>
        <begin position="224"/>
        <end position="248"/>
    </location>
</feature>
<keyword evidence="2" id="KW-0813">Transport</keyword>
<feature type="domain" description="Major facilitator superfamily (MFS) profile" evidence="8">
    <location>
        <begin position="221"/>
        <end position="417"/>
    </location>
</feature>
<evidence type="ECO:0000256" key="3">
    <source>
        <dbReference type="ARBA" id="ARBA00022475"/>
    </source>
</evidence>
<dbReference type="EMBL" id="FOBB01000003">
    <property type="protein sequence ID" value="SEM17416.1"/>
    <property type="molecule type" value="Genomic_DNA"/>
</dbReference>
<evidence type="ECO:0000256" key="5">
    <source>
        <dbReference type="ARBA" id="ARBA00022989"/>
    </source>
</evidence>
<dbReference type="InterPro" id="IPR036259">
    <property type="entry name" value="MFS_trans_sf"/>
</dbReference>
<dbReference type="CDD" id="cd06173">
    <property type="entry name" value="MFS_MefA_like"/>
    <property type="match status" value="1"/>
</dbReference>
<feature type="transmembrane region" description="Helical" evidence="7">
    <location>
        <begin position="47"/>
        <end position="68"/>
    </location>
</feature>
<evidence type="ECO:0000313" key="9">
    <source>
        <dbReference type="EMBL" id="SEM17416.1"/>
    </source>
</evidence>
<gene>
    <name evidence="9" type="ORF">SAMN04488505_103581</name>
</gene>
<dbReference type="RefSeq" id="WP_089914245.1">
    <property type="nucleotide sequence ID" value="NZ_FOBB01000003.1"/>
</dbReference>
<dbReference type="Gene3D" id="1.20.1250.20">
    <property type="entry name" value="MFS general substrate transporter like domains"/>
    <property type="match status" value="1"/>
</dbReference>
<dbReference type="GO" id="GO:0022857">
    <property type="term" value="F:transmembrane transporter activity"/>
    <property type="evidence" value="ECO:0007669"/>
    <property type="project" value="InterPro"/>
</dbReference>
<evidence type="ECO:0000259" key="8">
    <source>
        <dbReference type="PROSITE" id="PS50850"/>
    </source>
</evidence>
<dbReference type="STRING" id="573321.SAMN04488505_103581"/>
<dbReference type="AlphaFoldDB" id="A0A1H7W7A1"/>
<feature type="transmembrane region" description="Helical" evidence="7">
    <location>
        <begin position="287"/>
        <end position="308"/>
    </location>
</feature>
<evidence type="ECO:0000313" key="10">
    <source>
        <dbReference type="Proteomes" id="UP000198984"/>
    </source>
</evidence>